<sequence>MAYEVQDLVNRLKWDGAALSSEEVDWVACRLLNSPSSLEVSNGLYILAIEKAFRHRAVMDEFLFSKNVVFVERALSMVWRYWKDYDRYRQFTLELIKGVVWDEVERVRATAITVVGGYLRESVDVELVCEIFQAYLASDSRLVQVAAYRVLSSLLSISPEELEGPPRKPIVRPEVVDRIEEFVKSLKNGDDVL</sequence>
<keyword evidence="2" id="KW-1185">Reference proteome</keyword>
<dbReference type="SUPFAM" id="SSF48371">
    <property type="entry name" value="ARM repeat"/>
    <property type="match status" value="1"/>
</dbReference>
<dbReference type="Proteomes" id="UP000282926">
    <property type="component" value="Unassembled WGS sequence"/>
</dbReference>
<gene>
    <name evidence="1" type="ORF">EA187_05110</name>
</gene>
<evidence type="ECO:0000313" key="1">
    <source>
        <dbReference type="EMBL" id="RVU48808.1"/>
    </source>
</evidence>
<reference evidence="1 2" key="1">
    <citation type="submission" date="2019-01" db="EMBL/GenBank/DDBJ databases">
        <title>Lujinxingia litoralis gen. nov., sp. nov. and Lujinxingia sediminis gen. nov., sp. nov., new members in the order Bradymonadales, isolated from coastal sediment.</title>
        <authorList>
            <person name="Li C.-M."/>
        </authorList>
    </citation>
    <scope>NUCLEOTIDE SEQUENCE [LARGE SCALE GENOMIC DNA]</scope>
    <source>
        <strain evidence="1 2">SEH01</strain>
    </source>
</reference>
<protein>
    <recommendedName>
        <fullName evidence="3">HEAT repeat domain-containing protein</fullName>
    </recommendedName>
</protein>
<evidence type="ECO:0000313" key="2">
    <source>
        <dbReference type="Proteomes" id="UP000282926"/>
    </source>
</evidence>
<proteinExistence type="predicted"/>
<evidence type="ECO:0008006" key="3">
    <source>
        <dbReference type="Google" id="ProtNLM"/>
    </source>
</evidence>
<accession>A0ABY0CYR5</accession>
<name>A0ABY0CYR5_9DELT</name>
<dbReference type="InterPro" id="IPR016024">
    <property type="entry name" value="ARM-type_fold"/>
</dbReference>
<organism evidence="1 2">
    <name type="scientific">Lujinxingia sediminis</name>
    <dbReference type="NCBI Taxonomy" id="2480984"/>
    <lineage>
        <taxon>Bacteria</taxon>
        <taxon>Deltaproteobacteria</taxon>
        <taxon>Bradymonadales</taxon>
        <taxon>Lujinxingiaceae</taxon>
        <taxon>Lujinxingia</taxon>
    </lineage>
</organism>
<dbReference type="EMBL" id="SADD01000001">
    <property type="protein sequence ID" value="RVU48808.1"/>
    <property type="molecule type" value="Genomic_DNA"/>
</dbReference>
<comment type="caution">
    <text evidence="1">The sequence shown here is derived from an EMBL/GenBank/DDBJ whole genome shotgun (WGS) entry which is preliminary data.</text>
</comment>
<dbReference type="RefSeq" id="WP_127779387.1">
    <property type="nucleotide sequence ID" value="NZ_SADD01000001.1"/>
</dbReference>